<name>A0A1H3XJH4_9EURY</name>
<evidence type="ECO:0000259" key="19">
    <source>
        <dbReference type="Pfam" id="PF18079"/>
    </source>
</evidence>
<feature type="transmembrane region" description="Helical" evidence="17">
    <location>
        <begin position="484"/>
        <end position="502"/>
    </location>
</feature>
<dbReference type="InterPro" id="IPR003674">
    <property type="entry name" value="Oligo_trans_STT3"/>
</dbReference>
<feature type="transmembrane region" description="Helical" evidence="17">
    <location>
        <begin position="288"/>
        <end position="305"/>
    </location>
</feature>
<dbReference type="EC" id="2.4.99.21" evidence="6"/>
<dbReference type="EMBL" id="FNQT01000001">
    <property type="protein sequence ID" value="SDZ98762.1"/>
    <property type="molecule type" value="Genomic_DNA"/>
</dbReference>
<keyword evidence="7" id="KW-0328">Glycosyltransferase</keyword>
<dbReference type="RefSeq" id="WP_143025249.1">
    <property type="nucleotide sequence ID" value="NZ_FNQT01000001.1"/>
</dbReference>
<gene>
    <name evidence="20" type="ORF">SAMN04488065_1571</name>
</gene>
<keyword evidence="9 17" id="KW-0812">Transmembrane</keyword>
<comment type="subcellular location">
    <subcellularLocation>
        <location evidence="3">Cell membrane</location>
        <topology evidence="3">Multi-pass membrane protein</topology>
    </subcellularLocation>
</comment>
<dbReference type="STRING" id="555874.SAMN04488065_1571"/>
<feature type="transmembrane region" description="Helical" evidence="17">
    <location>
        <begin position="394"/>
        <end position="414"/>
    </location>
</feature>
<dbReference type="PANTHER" id="PTHR13872">
    <property type="entry name" value="DOLICHYL-DIPHOSPHOOLIGOSACCHARIDE--PROTEIN GLYCOSYLTRANSFERASE SUBUNIT"/>
    <property type="match status" value="1"/>
</dbReference>
<evidence type="ECO:0000256" key="1">
    <source>
        <dbReference type="ARBA" id="ARBA00001936"/>
    </source>
</evidence>
<proteinExistence type="inferred from homology"/>
<feature type="transmembrane region" description="Helical" evidence="17">
    <location>
        <begin position="508"/>
        <end position="527"/>
    </location>
</feature>
<evidence type="ECO:0000256" key="9">
    <source>
        <dbReference type="ARBA" id="ARBA00022692"/>
    </source>
</evidence>
<dbReference type="GO" id="GO:0005886">
    <property type="term" value="C:plasma membrane"/>
    <property type="evidence" value="ECO:0007669"/>
    <property type="project" value="UniProtKB-SubCell"/>
</dbReference>
<evidence type="ECO:0000256" key="3">
    <source>
        <dbReference type="ARBA" id="ARBA00004651"/>
    </source>
</evidence>
<comment type="cofactor">
    <cofactor evidence="1">
        <name>Mn(2+)</name>
        <dbReference type="ChEBI" id="CHEBI:29035"/>
    </cofactor>
</comment>
<evidence type="ECO:0000256" key="10">
    <source>
        <dbReference type="ARBA" id="ARBA00022723"/>
    </source>
</evidence>
<feature type="domain" description="Oligosaccharyl transferase STT3 N-terminal" evidence="18">
    <location>
        <begin position="178"/>
        <end position="334"/>
    </location>
</feature>
<comment type="catalytic activity">
    <reaction evidence="16">
        <text>an archaeal dolichyl phosphooligosaccharide + [protein]-L-asparagine = an archaeal dolichyl phosphate + a glycoprotein with the oligosaccharide chain attached by N-beta-D-glycosyl linkage to a protein L-asparagine.</text>
        <dbReference type="EC" id="2.4.99.21"/>
    </reaction>
</comment>
<keyword evidence="13 17" id="KW-0472">Membrane</keyword>
<evidence type="ECO:0000256" key="5">
    <source>
        <dbReference type="ARBA" id="ARBA00010810"/>
    </source>
</evidence>
<feature type="transmembrane region" description="Helical" evidence="17">
    <location>
        <begin position="231"/>
        <end position="248"/>
    </location>
</feature>
<organism evidence="20 21">
    <name type="scientific">Haloplanus vescus</name>
    <dbReference type="NCBI Taxonomy" id="555874"/>
    <lineage>
        <taxon>Archaea</taxon>
        <taxon>Methanobacteriati</taxon>
        <taxon>Methanobacteriota</taxon>
        <taxon>Stenosarchaea group</taxon>
        <taxon>Halobacteria</taxon>
        <taxon>Halobacteriales</taxon>
        <taxon>Haloferacaceae</taxon>
        <taxon>Haloplanus</taxon>
    </lineage>
</organism>
<keyword evidence="8 20" id="KW-0808">Transferase</keyword>
<feature type="transmembrane region" description="Helical" evidence="17">
    <location>
        <begin position="360"/>
        <end position="382"/>
    </location>
</feature>
<dbReference type="InterPro" id="IPR041154">
    <property type="entry name" value="AglB_P1"/>
</dbReference>
<dbReference type="GO" id="GO:0004576">
    <property type="term" value="F:oligosaccharyl transferase activity"/>
    <property type="evidence" value="ECO:0007669"/>
    <property type="project" value="InterPro"/>
</dbReference>
<evidence type="ECO:0000256" key="12">
    <source>
        <dbReference type="ARBA" id="ARBA00022989"/>
    </source>
</evidence>
<evidence type="ECO:0000259" key="18">
    <source>
        <dbReference type="Pfam" id="PF02516"/>
    </source>
</evidence>
<dbReference type="Pfam" id="PF02516">
    <property type="entry name" value="STT3"/>
    <property type="match status" value="1"/>
</dbReference>
<evidence type="ECO:0000313" key="21">
    <source>
        <dbReference type="Proteomes" id="UP000236755"/>
    </source>
</evidence>
<keyword evidence="21" id="KW-1185">Reference proteome</keyword>
<dbReference type="InterPro" id="IPR048307">
    <property type="entry name" value="STT3_N"/>
</dbReference>
<evidence type="ECO:0000256" key="13">
    <source>
        <dbReference type="ARBA" id="ARBA00023136"/>
    </source>
</evidence>
<evidence type="ECO:0000256" key="11">
    <source>
        <dbReference type="ARBA" id="ARBA00022842"/>
    </source>
</evidence>
<feature type="transmembrane region" description="Helical" evidence="17">
    <location>
        <begin position="336"/>
        <end position="354"/>
    </location>
</feature>
<dbReference type="Proteomes" id="UP000236755">
    <property type="component" value="Unassembled WGS sequence"/>
</dbReference>
<evidence type="ECO:0000256" key="17">
    <source>
        <dbReference type="SAM" id="Phobius"/>
    </source>
</evidence>
<sequence>MSEVREAAEDFLSEYPDTEDALSEIVALDQNDVWSFEDVPLDSGIFGEFVSRGLAEQVDGGYRLVDRQAVIVALEGDTDGAGSNATTKSRLDTDISVGLPTLKRLLPEQPSRVFGAIGASFLLLIGLRMLAYPTVFRGDNVVLLANDPYYYRYWVEQLLAQPNGSLQTLSTLPDAVANGEPLMVATLWFIARLFGGDAGAAGNVLAWYPVGSTLVVGSVSYLLGTRLFADRRVGIAAVVMLALIPAHAYRSSVGFADHHAFDYLWLALTMLILVVLTQRRDRHDWRSWAFAGGLGVTVAGQVLAWQAGPLLLLPIGGYVVLLSLLDCRADRSSVRLTLPVLAGLAFGAALTYVVHQILGWHTSAVAATPLLLFIGCLGALGLAELARRLGTSPLYLAAAELAFSIGGVGILWYVDVAVTSSLSRGIDFLLRPSSIAEETSILSGDLGSIFGPALLFGFILFLALPYLGWLMIQLYRDRGADPVLIVPTVYSWFFLGLVTIQIRFAGELSIAIAPIAGVGFIHFLSWIDLARPPVSLSGADSAQSSDYTADPAAPSFEIPDRRGVFALGAAFLLVSSLSFMMIPVKTNQLTIPDDRYQASLWMAEHAADQNWEYPENYVFSRWSWNRMYNYFVNGESPSYGYAKGNYADFLASSAGAEWYQRLRDRTGFIVTEDLPQVSSTPAAESLYNRLHTDYGSGSDTTTGLAHYRAVYVSEDRSLKVFTLVPGAQLAGTASSNTEVTVTTRQSVSGVEFTYSRTIETDATGAYSVTVPYPGEYVVNGTRVRVSETAVQQNQTISVSTLG</sequence>
<feature type="transmembrane region" description="Helical" evidence="17">
    <location>
        <begin position="564"/>
        <end position="582"/>
    </location>
</feature>
<comment type="similarity">
    <text evidence="5">Belongs to the STT3 family.</text>
</comment>
<evidence type="ECO:0000256" key="15">
    <source>
        <dbReference type="ARBA" id="ARBA00030679"/>
    </source>
</evidence>
<evidence type="ECO:0000313" key="20">
    <source>
        <dbReference type="EMBL" id="SDZ98762.1"/>
    </source>
</evidence>
<evidence type="ECO:0000256" key="16">
    <source>
        <dbReference type="ARBA" id="ARBA00034066"/>
    </source>
</evidence>
<protein>
    <recommendedName>
        <fullName evidence="6">dolichyl-phosphooligosaccharide-protein glycotransferase</fullName>
        <ecNumber evidence="6">2.4.99.21</ecNumber>
    </recommendedName>
    <alternativeName>
        <fullName evidence="15">Oligosaccharyl transferase</fullName>
    </alternativeName>
</protein>
<evidence type="ECO:0000256" key="8">
    <source>
        <dbReference type="ARBA" id="ARBA00022679"/>
    </source>
</evidence>
<keyword evidence="12 17" id="KW-1133">Transmembrane helix</keyword>
<evidence type="ECO:0000256" key="4">
    <source>
        <dbReference type="ARBA" id="ARBA00004922"/>
    </source>
</evidence>
<comment type="pathway">
    <text evidence="4">Protein modification; protein glycosylation.</text>
</comment>
<reference evidence="20 21" key="1">
    <citation type="submission" date="2016-10" db="EMBL/GenBank/DDBJ databases">
        <authorList>
            <person name="de Groot N.N."/>
        </authorList>
    </citation>
    <scope>NUCLEOTIDE SEQUENCE [LARGE SCALE GENOMIC DNA]</scope>
    <source>
        <strain evidence="20 21">CGMCC 1.8712</strain>
    </source>
</reference>
<dbReference type="Pfam" id="PF18079">
    <property type="entry name" value="AglB_L1"/>
    <property type="match status" value="1"/>
</dbReference>
<accession>A0A1H3XJH4</accession>
<dbReference type="PANTHER" id="PTHR13872:SF1">
    <property type="entry name" value="DOLICHYL-DIPHOSPHOOLIGOSACCHARIDE--PROTEIN GLYCOSYLTRANSFERASE SUBUNIT STT3B"/>
    <property type="match status" value="1"/>
</dbReference>
<evidence type="ECO:0000256" key="2">
    <source>
        <dbReference type="ARBA" id="ARBA00001946"/>
    </source>
</evidence>
<feature type="transmembrane region" description="Helical" evidence="17">
    <location>
        <begin position="449"/>
        <end position="472"/>
    </location>
</feature>
<keyword evidence="14" id="KW-0464">Manganese</keyword>
<feature type="domain" description="Archaeal glycosylation protein B peripheral" evidence="19">
    <location>
        <begin position="726"/>
        <end position="776"/>
    </location>
</feature>
<dbReference type="OrthoDB" id="313284at2157"/>
<comment type="cofactor">
    <cofactor evidence="2">
        <name>Mg(2+)</name>
        <dbReference type="ChEBI" id="CHEBI:18420"/>
    </cofactor>
</comment>
<evidence type="ECO:0000256" key="6">
    <source>
        <dbReference type="ARBA" id="ARBA00012602"/>
    </source>
</evidence>
<feature type="transmembrane region" description="Helical" evidence="17">
    <location>
        <begin position="205"/>
        <end position="224"/>
    </location>
</feature>
<evidence type="ECO:0000256" key="7">
    <source>
        <dbReference type="ARBA" id="ARBA00022676"/>
    </source>
</evidence>
<feature type="transmembrane region" description="Helical" evidence="17">
    <location>
        <begin position="260"/>
        <end position="276"/>
    </location>
</feature>
<keyword evidence="11" id="KW-0460">Magnesium</keyword>
<evidence type="ECO:0000256" key="14">
    <source>
        <dbReference type="ARBA" id="ARBA00023211"/>
    </source>
</evidence>
<dbReference type="AlphaFoldDB" id="A0A1H3XJH4"/>
<feature type="transmembrane region" description="Helical" evidence="17">
    <location>
        <begin position="311"/>
        <end position="329"/>
    </location>
</feature>
<feature type="transmembrane region" description="Helical" evidence="17">
    <location>
        <begin position="113"/>
        <end position="131"/>
    </location>
</feature>
<dbReference type="GO" id="GO:0046872">
    <property type="term" value="F:metal ion binding"/>
    <property type="evidence" value="ECO:0007669"/>
    <property type="project" value="UniProtKB-KW"/>
</dbReference>
<keyword evidence="10" id="KW-0479">Metal-binding</keyword>